<accession>A0A4D8QUK6</accession>
<dbReference type="AlphaFoldDB" id="A0A4D8QUK6"/>
<evidence type="ECO:0000313" key="3">
    <source>
        <dbReference type="EMBL" id="QCO13867.1"/>
    </source>
</evidence>
<gene>
    <name evidence="3" type="ORF">D3869_00665</name>
</gene>
<keyword evidence="1" id="KW-0472">Membrane</keyword>
<organism evidence="3 4">
    <name type="scientific">Azospirillum brasilense</name>
    <dbReference type="NCBI Taxonomy" id="192"/>
    <lineage>
        <taxon>Bacteria</taxon>
        <taxon>Pseudomonadati</taxon>
        <taxon>Pseudomonadota</taxon>
        <taxon>Alphaproteobacteria</taxon>
        <taxon>Rhodospirillales</taxon>
        <taxon>Azospirillaceae</taxon>
        <taxon>Azospirillum</taxon>
    </lineage>
</organism>
<proteinExistence type="predicted"/>
<reference evidence="3 4" key="1">
    <citation type="submission" date="2018-09" db="EMBL/GenBank/DDBJ databases">
        <title>Whole genome based analysis of evolution and adaptive divergence in Indian and Brazilian strains of Azospirillum brasilense.</title>
        <authorList>
            <person name="Singh C."/>
            <person name="Tripathi A.K."/>
        </authorList>
    </citation>
    <scope>NUCLEOTIDE SEQUENCE [LARGE SCALE GENOMIC DNA]</scope>
    <source>
        <strain evidence="3 4">MTCC4039</strain>
    </source>
</reference>
<feature type="domain" description="DUF6460" evidence="2">
    <location>
        <begin position="42"/>
        <end position="65"/>
    </location>
</feature>
<dbReference type="Pfam" id="PF20061">
    <property type="entry name" value="DUF6460"/>
    <property type="match status" value="1"/>
</dbReference>
<keyword evidence="1" id="KW-1133">Transmembrane helix</keyword>
<name>A0A4D8QUK6_AZOBR</name>
<evidence type="ECO:0000313" key="4">
    <source>
        <dbReference type="Proteomes" id="UP000298693"/>
    </source>
</evidence>
<dbReference type="EMBL" id="CP032345">
    <property type="protein sequence ID" value="QCO13867.1"/>
    <property type="molecule type" value="Genomic_DNA"/>
</dbReference>
<evidence type="ECO:0000259" key="2">
    <source>
        <dbReference type="Pfam" id="PF20061"/>
    </source>
</evidence>
<dbReference type="InterPro" id="IPR045594">
    <property type="entry name" value="DUF6460"/>
</dbReference>
<keyword evidence="1" id="KW-0812">Transmembrane</keyword>
<evidence type="ECO:0000256" key="1">
    <source>
        <dbReference type="SAM" id="Phobius"/>
    </source>
</evidence>
<sequence>MVGWIVRTLLLCFVVGLVLSFLDINPASILTNSWDTIQDIARLAADMFHWALPYILIGAVIVVPLSVIGAVMRWTRTRHRP</sequence>
<protein>
    <recommendedName>
        <fullName evidence="2">DUF6460 domain-containing protein</fullName>
    </recommendedName>
</protein>
<feature type="transmembrane region" description="Helical" evidence="1">
    <location>
        <begin position="50"/>
        <end position="72"/>
    </location>
</feature>
<dbReference type="Proteomes" id="UP000298693">
    <property type="component" value="Chromosome"/>
</dbReference>